<accession>A0AAV7QYV9</accession>
<sequence>MSKKRVIGQKDCAGDSSARVSNVRGRAPTRSEMQLGRARAYRAGVNEELSCAEAAIVKLKKGEWQARGRGQSGEAEEMRAVKQD</sequence>
<dbReference type="EMBL" id="JANPWB010000010">
    <property type="protein sequence ID" value="KAJ1145546.1"/>
    <property type="molecule type" value="Genomic_DNA"/>
</dbReference>
<name>A0AAV7QYV9_PLEWA</name>
<gene>
    <name evidence="2" type="ORF">NDU88_011832</name>
</gene>
<proteinExistence type="predicted"/>
<evidence type="ECO:0000256" key="1">
    <source>
        <dbReference type="SAM" id="MobiDB-lite"/>
    </source>
</evidence>
<organism evidence="2 3">
    <name type="scientific">Pleurodeles waltl</name>
    <name type="common">Iberian ribbed newt</name>
    <dbReference type="NCBI Taxonomy" id="8319"/>
    <lineage>
        <taxon>Eukaryota</taxon>
        <taxon>Metazoa</taxon>
        <taxon>Chordata</taxon>
        <taxon>Craniata</taxon>
        <taxon>Vertebrata</taxon>
        <taxon>Euteleostomi</taxon>
        <taxon>Amphibia</taxon>
        <taxon>Batrachia</taxon>
        <taxon>Caudata</taxon>
        <taxon>Salamandroidea</taxon>
        <taxon>Salamandridae</taxon>
        <taxon>Pleurodelinae</taxon>
        <taxon>Pleurodeles</taxon>
    </lineage>
</organism>
<comment type="caution">
    <text evidence="2">The sequence shown here is derived from an EMBL/GenBank/DDBJ whole genome shotgun (WGS) entry which is preliminary data.</text>
</comment>
<evidence type="ECO:0000313" key="3">
    <source>
        <dbReference type="Proteomes" id="UP001066276"/>
    </source>
</evidence>
<dbReference type="Proteomes" id="UP001066276">
    <property type="component" value="Chromosome 6"/>
</dbReference>
<feature type="region of interest" description="Disordered" evidence="1">
    <location>
        <begin position="1"/>
        <end position="31"/>
    </location>
</feature>
<feature type="region of interest" description="Disordered" evidence="1">
    <location>
        <begin position="63"/>
        <end position="84"/>
    </location>
</feature>
<evidence type="ECO:0000313" key="2">
    <source>
        <dbReference type="EMBL" id="KAJ1145546.1"/>
    </source>
</evidence>
<dbReference type="AlphaFoldDB" id="A0AAV7QYV9"/>
<keyword evidence="3" id="KW-1185">Reference proteome</keyword>
<reference evidence="2" key="1">
    <citation type="journal article" date="2022" name="bioRxiv">
        <title>Sequencing and chromosome-scale assembly of the giantPleurodeles waltlgenome.</title>
        <authorList>
            <person name="Brown T."/>
            <person name="Elewa A."/>
            <person name="Iarovenko S."/>
            <person name="Subramanian E."/>
            <person name="Araus A.J."/>
            <person name="Petzold A."/>
            <person name="Susuki M."/>
            <person name="Suzuki K.-i.T."/>
            <person name="Hayashi T."/>
            <person name="Toyoda A."/>
            <person name="Oliveira C."/>
            <person name="Osipova E."/>
            <person name="Leigh N.D."/>
            <person name="Simon A."/>
            <person name="Yun M.H."/>
        </authorList>
    </citation>
    <scope>NUCLEOTIDE SEQUENCE</scope>
    <source>
        <strain evidence="2">20211129_DDA</strain>
        <tissue evidence="2">Liver</tissue>
    </source>
</reference>
<protein>
    <submittedName>
        <fullName evidence="2">Uncharacterized protein</fullName>
    </submittedName>
</protein>